<dbReference type="PANTHER" id="PTHR46228:SF2">
    <property type="entry name" value="KELCH REPEAT PROTEIN (AFU_ORTHOLOGUE AFUA_4G14350)"/>
    <property type="match status" value="1"/>
</dbReference>
<keyword evidence="4" id="KW-0812">Transmembrane</keyword>
<feature type="transmembrane region" description="Helical" evidence="4">
    <location>
        <begin position="506"/>
        <end position="530"/>
    </location>
</feature>
<dbReference type="PANTHER" id="PTHR46228">
    <property type="entry name" value="KELCH DOMAIN-CONTAINING PROTEIN"/>
    <property type="match status" value="1"/>
</dbReference>
<feature type="compositionally biased region" description="Pro residues" evidence="3">
    <location>
        <begin position="627"/>
        <end position="637"/>
    </location>
</feature>
<keyword evidence="4" id="KW-0472">Membrane</keyword>
<organism evidence="6 7">
    <name type="scientific">Lojkania enalia</name>
    <dbReference type="NCBI Taxonomy" id="147567"/>
    <lineage>
        <taxon>Eukaryota</taxon>
        <taxon>Fungi</taxon>
        <taxon>Dikarya</taxon>
        <taxon>Ascomycota</taxon>
        <taxon>Pezizomycotina</taxon>
        <taxon>Dothideomycetes</taxon>
        <taxon>Pleosporomycetidae</taxon>
        <taxon>Pleosporales</taxon>
        <taxon>Pleosporales incertae sedis</taxon>
        <taxon>Lojkania</taxon>
    </lineage>
</organism>
<keyword evidence="2" id="KW-0677">Repeat</keyword>
<dbReference type="EMBL" id="ML986637">
    <property type="protein sequence ID" value="KAF2262743.1"/>
    <property type="molecule type" value="Genomic_DNA"/>
</dbReference>
<dbReference type="SUPFAM" id="SSF50965">
    <property type="entry name" value="Galactose oxidase, central domain"/>
    <property type="match status" value="1"/>
</dbReference>
<name>A0A9P4K826_9PLEO</name>
<feature type="region of interest" description="Disordered" evidence="3">
    <location>
        <begin position="468"/>
        <end position="502"/>
    </location>
</feature>
<keyword evidence="4" id="KW-1133">Transmembrane helix</keyword>
<evidence type="ECO:0000256" key="4">
    <source>
        <dbReference type="SAM" id="Phobius"/>
    </source>
</evidence>
<keyword evidence="5" id="KW-0732">Signal</keyword>
<gene>
    <name evidence="6" type="ORF">CC78DRAFT_582331</name>
</gene>
<keyword evidence="7" id="KW-1185">Reference proteome</keyword>
<dbReference type="AlphaFoldDB" id="A0A9P4K826"/>
<evidence type="ECO:0008006" key="8">
    <source>
        <dbReference type="Google" id="ProtNLM"/>
    </source>
</evidence>
<dbReference type="Gene3D" id="1.20.5.510">
    <property type="entry name" value="Single helix bin"/>
    <property type="match status" value="1"/>
</dbReference>
<reference evidence="7" key="1">
    <citation type="journal article" date="2020" name="Stud. Mycol.">
        <title>101 Dothideomycetes genomes: A test case for predicting lifestyles and emergence of pathogens.</title>
        <authorList>
            <person name="Haridas S."/>
            <person name="Albert R."/>
            <person name="Binder M."/>
            <person name="Bloem J."/>
            <person name="LaButti K."/>
            <person name="Salamov A."/>
            <person name="Andreopoulos B."/>
            <person name="Baker S."/>
            <person name="Barry K."/>
            <person name="Bills G."/>
            <person name="Bluhm B."/>
            <person name="Cannon C."/>
            <person name="Castanera R."/>
            <person name="Culley D."/>
            <person name="Daum C."/>
            <person name="Ezra D."/>
            <person name="Gonzalez J."/>
            <person name="Henrissat B."/>
            <person name="Kuo A."/>
            <person name="Liang C."/>
            <person name="Lipzen A."/>
            <person name="Lutzoni F."/>
            <person name="Magnuson J."/>
            <person name="Mondo S."/>
            <person name="Nolan M."/>
            <person name="Ohm R."/>
            <person name="Pangilinan J."/>
            <person name="Park H.-J."/>
            <person name="Ramirez L."/>
            <person name="Alfaro M."/>
            <person name="Sun H."/>
            <person name="Tritt A."/>
            <person name="Yoshinaga Y."/>
            <person name="Zwiers L.-H."/>
            <person name="Turgeon B."/>
            <person name="Goodwin S."/>
            <person name="Spatafora J."/>
            <person name="Crous P."/>
            <person name="Grigoriev I."/>
        </authorList>
    </citation>
    <scope>NUCLEOTIDE SEQUENCE [LARGE SCALE GENOMIC DNA]</scope>
    <source>
        <strain evidence="7">CBS 304.66</strain>
    </source>
</reference>
<accession>A0A9P4K826</accession>
<dbReference type="InterPro" id="IPR015915">
    <property type="entry name" value="Kelch-typ_b-propeller"/>
</dbReference>
<evidence type="ECO:0000256" key="2">
    <source>
        <dbReference type="ARBA" id="ARBA00022737"/>
    </source>
</evidence>
<feature type="compositionally biased region" description="Polar residues" evidence="3">
    <location>
        <begin position="642"/>
        <end position="654"/>
    </location>
</feature>
<dbReference type="OrthoDB" id="10251809at2759"/>
<evidence type="ECO:0000256" key="1">
    <source>
        <dbReference type="ARBA" id="ARBA00022441"/>
    </source>
</evidence>
<evidence type="ECO:0000313" key="6">
    <source>
        <dbReference type="EMBL" id="KAF2262743.1"/>
    </source>
</evidence>
<comment type="caution">
    <text evidence="6">The sequence shown here is derived from an EMBL/GenBank/DDBJ whole genome shotgun (WGS) entry which is preliminary data.</text>
</comment>
<sequence>MDQLSHRRAWPLRALAIFALISSPILVRAQISGFELNPVDNFCGRWYQQSIVKNDILYIDSGVQKWNGTDVSEPIYGINNYILTIPLDFTWDWKTNIIIDAIPKNETNPSTGTLPPSLTRGHMFHGPADDPAVYIYGGTTFMGNRSFAGHIRPDSSTYPLWAYTANSSDYPWSQYDVGLPWMPNHGAAAEAIDQNLGFYLNGQIDWGTSVQTVNFSNTSTYRPLEGMIVLDLQNHTSRNISTPGLGGDGPRVGGTMEYIADVGGSGILIALGGMVNNEYRTVSYSDANRGDLIEFSAVDVFDINSYLQNPTGNGTWYRQNTTGDIPPARIDFCTTSISAPDNSSHHIYLYGGIDRNLGSENDIRAGYDDVYVLSIPSFTWTPIFQNGASPRWGHNCHVAGKRQMVTVGGNITNTGVCDWELKGVAFLDMSTVTWGSVFLSNQTDYTVPTKVLPATGGTISGAATIKEPEEGWTDPGLKTVFDTPRKWGSESSPTATPAATGGKSNIGAIAGGVVGGVVGLAVLAGLLFFWKRRHDKEKGPHELSNEEVQPPELGLDNYKKRYEMQGVNENDPAELPGPEAQELNAPRIFVEADRTTATNRAELSATNIVPGGVHGVPIVRTPGDDLPTPPLSAPISPPIADVTNQPSDLRASNT</sequence>
<evidence type="ECO:0000313" key="7">
    <source>
        <dbReference type="Proteomes" id="UP000800093"/>
    </source>
</evidence>
<feature type="signal peptide" evidence="5">
    <location>
        <begin position="1"/>
        <end position="29"/>
    </location>
</feature>
<dbReference type="Proteomes" id="UP000800093">
    <property type="component" value="Unassembled WGS sequence"/>
</dbReference>
<keyword evidence="1" id="KW-0880">Kelch repeat</keyword>
<dbReference type="Gene3D" id="2.120.10.80">
    <property type="entry name" value="Kelch-type beta propeller"/>
    <property type="match status" value="1"/>
</dbReference>
<proteinExistence type="predicted"/>
<evidence type="ECO:0000256" key="3">
    <source>
        <dbReference type="SAM" id="MobiDB-lite"/>
    </source>
</evidence>
<evidence type="ECO:0000256" key="5">
    <source>
        <dbReference type="SAM" id="SignalP"/>
    </source>
</evidence>
<feature type="chain" id="PRO_5040448909" description="Cell wall anchored protein" evidence="5">
    <location>
        <begin position="30"/>
        <end position="654"/>
    </location>
</feature>
<dbReference type="InterPro" id="IPR011043">
    <property type="entry name" value="Gal_Oxase/kelch_b-propeller"/>
</dbReference>
<feature type="region of interest" description="Disordered" evidence="3">
    <location>
        <begin position="618"/>
        <end position="654"/>
    </location>
</feature>
<protein>
    <recommendedName>
        <fullName evidence="8">Cell wall anchored protein</fullName>
    </recommendedName>
</protein>